<organism evidence="2">
    <name type="scientific">marine sediment metagenome</name>
    <dbReference type="NCBI Taxonomy" id="412755"/>
    <lineage>
        <taxon>unclassified sequences</taxon>
        <taxon>metagenomes</taxon>
        <taxon>ecological metagenomes</taxon>
    </lineage>
</organism>
<comment type="caution">
    <text evidence="2">The sequence shown here is derived from an EMBL/GenBank/DDBJ whole genome shotgun (WGS) entry which is preliminary data.</text>
</comment>
<dbReference type="GO" id="GO:0016020">
    <property type="term" value="C:membrane"/>
    <property type="evidence" value="ECO:0007669"/>
    <property type="project" value="InterPro"/>
</dbReference>
<proteinExistence type="predicted"/>
<keyword evidence="1" id="KW-1133">Transmembrane helix</keyword>
<keyword evidence="1" id="KW-0812">Transmembrane</keyword>
<dbReference type="EMBL" id="BARU01032379">
    <property type="protein sequence ID" value="GAH70380.1"/>
    <property type="molecule type" value="Genomic_DNA"/>
</dbReference>
<dbReference type="GO" id="GO:0042910">
    <property type="term" value="F:xenobiotic transmembrane transporter activity"/>
    <property type="evidence" value="ECO:0007669"/>
    <property type="project" value="InterPro"/>
</dbReference>
<accession>X1IMA3</accession>
<evidence type="ECO:0000313" key="2">
    <source>
        <dbReference type="EMBL" id="GAH70380.1"/>
    </source>
</evidence>
<name>X1IMA3_9ZZZZ</name>
<sequence length="60" mass="6418">MALYNIIDTFWVARLGYQAIAALTVVLPYHVLVIAIGVGTGIGISALASRRFGERNIEAA</sequence>
<evidence type="ECO:0000256" key="1">
    <source>
        <dbReference type="SAM" id="Phobius"/>
    </source>
</evidence>
<dbReference type="GO" id="GO:0015297">
    <property type="term" value="F:antiporter activity"/>
    <property type="evidence" value="ECO:0007669"/>
    <property type="project" value="InterPro"/>
</dbReference>
<protein>
    <submittedName>
        <fullName evidence="2">Uncharacterized protein</fullName>
    </submittedName>
</protein>
<gene>
    <name evidence="2" type="ORF">S03H2_51073</name>
</gene>
<dbReference type="AlphaFoldDB" id="X1IMA3"/>
<dbReference type="Pfam" id="PF01554">
    <property type="entry name" value="MatE"/>
    <property type="match status" value="1"/>
</dbReference>
<keyword evidence="1" id="KW-0472">Membrane</keyword>
<dbReference type="InterPro" id="IPR002528">
    <property type="entry name" value="MATE_fam"/>
</dbReference>
<feature type="transmembrane region" description="Helical" evidence="1">
    <location>
        <begin position="20"/>
        <end position="48"/>
    </location>
</feature>
<reference evidence="2" key="1">
    <citation type="journal article" date="2014" name="Front. Microbiol.">
        <title>High frequency of phylogenetically diverse reductive dehalogenase-homologous genes in deep subseafloor sedimentary metagenomes.</title>
        <authorList>
            <person name="Kawai M."/>
            <person name="Futagami T."/>
            <person name="Toyoda A."/>
            <person name="Takaki Y."/>
            <person name="Nishi S."/>
            <person name="Hori S."/>
            <person name="Arai W."/>
            <person name="Tsubouchi T."/>
            <person name="Morono Y."/>
            <person name="Uchiyama I."/>
            <person name="Ito T."/>
            <person name="Fujiyama A."/>
            <person name="Inagaki F."/>
            <person name="Takami H."/>
        </authorList>
    </citation>
    <scope>NUCLEOTIDE SEQUENCE</scope>
    <source>
        <strain evidence="2">Expedition CK06-06</strain>
    </source>
</reference>